<dbReference type="EMBL" id="LR214986">
    <property type="protein sequence ID" value="VEU64659.1"/>
    <property type="molecule type" value="Genomic_DNA"/>
</dbReference>
<dbReference type="Proteomes" id="UP000289506">
    <property type="component" value="Plasmid 13"/>
</dbReference>
<evidence type="ECO:0000313" key="7">
    <source>
        <dbReference type="EMBL" id="VEU64659.1"/>
    </source>
</evidence>
<evidence type="ECO:0000313" key="8">
    <source>
        <dbReference type="Proteomes" id="UP000289506"/>
    </source>
</evidence>
<dbReference type="PANTHER" id="PTHR34478">
    <property type="entry name" value="PROTEIN LEMA"/>
    <property type="match status" value="1"/>
</dbReference>
<dbReference type="Gene3D" id="1.20.1440.20">
    <property type="entry name" value="LemA-like domain"/>
    <property type="match status" value="1"/>
</dbReference>
<gene>
    <name evidence="7" type="ORF">NCTC10142_00415</name>
</gene>
<proteinExistence type="inferred from homology"/>
<evidence type="ECO:0000256" key="6">
    <source>
        <dbReference type="SAM" id="Phobius"/>
    </source>
</evidence>
<reference evidence="7 8" key="1">
    <citation type="submission" date="2019-01" db="EMBL/GenBank/DDBJ databases">
        <authorList>
            <consortium name="Pathogen Informatics"/>
        </authorList>
    </citation>
    <scope>NUCLEOTIDE SEQUENCE [LARGE SCALE GENOMIC DNA]</scope>
    <source>
        <strain evidence="7 8">NCTC10142</strain>
        <plasmid evidence="8">13</plasmid>
    </source>
</reference>
<geneLocation type="plasmid" evidence="7 8">
    <name>13</name>
</geneLocation>
<organism evidence="7 8">
    <name type="scientific">Mycoplasmopsis cynos</name>
    <dbReference type="NCBI Taxonomy" id="171284"/>
    <lineage>
        <taxon>Bacteria</taxon>
        <taxon>Bacillati</taxon>
        <taxon>Mycoplasmatota</taxon>
        <taxon>Mycoplasmoidales</taxon>
        <taxon>Metamycoplasmataceae</taxon>
        <taxon>Mycoplasmopsis</taxon>
    </lineage>
</organism>
<dbReference type="Pfam" id="PF04011">
    <property type="entry name" value="LemA"/>
    <property type="match status" value="1"/>
</dbReference>
<name>A0A449AI60_9BACT</name>
<evidence type="ECO:0000256" key="3">
    <source>
        <dbReference type="ARBA" id="ARBA00022692"/>
    </source>
</evidence>
<keyword evidence="7" id="KW-0614">Plasmid</keyword>
<dbReference type="SUPFAM" id="SSF140478">
    <property type="entry name" value="LemA-like"/>
    <property type="match status" value="1"/>
</dbReference>
<comment type="similarity">
    <text evidence="2">Belongs to the LemA family.</text>
</comment>
<dbReference type="PANTHER" id="PTHR34478:SF1">
    <property type="entry name" value="PROTEIN LEMA"/>
    <property type="match status" value="1"/>
</dbReference>
<dbReference type="AlphaFoldDB" id="A0A449AI60"/>
<keyword evidence="5 6" id="KW-0472">Membrane</keyword>
<keyword evidence="4 6" id="KW-1133">Transmembrane helix</keyword>
<keyword evidence="3 6" id="KW-0812">Transmembrane</keyword>
<evidence type="ECO:0000256" key="1">
    <source>
        <dbReference type="ARBA" id="ARBA00004167"/>
    </source>
</evidence>
<dbReference type="InterPro" id="IPR023353">
    <property type="entry name" value="LemA-like_dom_sf"/>
</dbReference>
<evidence type="ECO:0000256" key="4">
    <source>
        <dbReference type="ARBA" id="ARBA00022989"/>
    </source>
</evidence>
<sequence>MANLFNNRENQNVEGFNPFVDNTPKKVVSSTAATIVFWILGLIIFSGIYFLVARNRLLRKQNEINESASVIDVQLAKRADTLIKLYDIVKSHKDFEKETFSQIAKLRSLQSLGAYSEKQRLEIENLNNSVLGRLIAVSENYPELKASQSYLNLMDQTVYLEREIGAARRLYNSKVTEFNTNIFLWPDSVVSSALSLTTYPLFVASQQQKSDVSMKDL</sequence>
<feature type="transmembrane region" description="Helical" evidence="6">
    <location>
        <begin position="27"/>
        <end position="52"/>
    </location>
</feature>
<accession>A0A449AI60</accession>
<protein>
    <submittedName>
        <fullName evidence="7">LemA family</fullName>
    </submittedName>
</protein>
<dbReference type="InterPro" id="IPR007156">
    <property type="entry name" value="MamQ_LemA"/>
</dbReference>
<dbReference type="GO" id="GO:0016020">
    <property type="term" value="C:membrane"/>
    <property type="evidence" value="ECO:0007669"/>
    <property type="project" value="UniProtKB-SubCell"/>
</dbReference>
<evidence type="ECO:0000256" key="5">
    <source>
        <dbReference type="ARBA" id="ARBA00023136"/>
    </source>
</evidence>
<dbReference type="RefSeq" id="WP_129720560.1">
    <property type="nucleotide sequence ID" value="NZ_LR214986.1"/>
</dbReference>
<comment type="subcellular location">
    <subcellularLocation>
        <location evidence="1">Membrane</location>
        <topology evidence="1">Single-pass membrane protein</topology>
    </subcellularLocation>
</comment>
<evidence type="ECO:0000256" key="2">
    <source>
        <dbReference type="ARBA" id="ARBA00008854"/>
    </source>
</evidence>